<protein>
    <submittedName>
        <fullName evidence="2">Uncharacterized protein</fullName>
    </submittedName>
</protein>
<dbReference type="EMBL" id="MCGN01000002">
    <property type="protein sequence ID" value="ORZ00945.1"/>
    <property type="molecule type" value="Genomic_DNA"/>
</dbReference>
<sequence>MITLPTFKHHKAKEENSPRQPSRLSNCHHRAPSPENCNREDSLPSSPAQLKVRTQNLTGYALRSRRSANVTPDMAQVNGSQEPPEPNGYHEQNNKSILHTKDRHTLSHPPSPRRDGLRPLPPPQKQPIKKRTTAVPASSSHEGVATINSTATAMQSIPATKAMGARGAAEAAEATEATAATATTANLQPAKKYQQGQSGKAS</sequence>
<dbReference type="AlphaFoldDB" id="A0A1X2HNH7"/>
<dbReference type="Proteomes" id="UP000242180">
    <property type="component" value="Unassembled WGS sequence"/>
</dbReference>
<feature type="compositionally biased region" description="Polar residues" evidence="1">
    <location>
        <begin position="43"/>
        <end position="58"/>
    </location>
</feature>
<proteinExistence type="predicted"/>
<dbReference type="InParanoid" id="A0A1X2HNH7"/>
<evidence type="ECO:0000313" key="3">
    <source>
        <dbReference type="Proteomes" id="UP000242180"/>
    </source>
</evidence>
<name>A0A1X2HNH7_SYNRA</name>
<gene>
    <name evidence="2" type="ORF">BCR43DRAFT_486086</name>
</gene>
<organism evidence="2 3">
    <name type="scientific">Syncephalastrum racemosum</name>
    <name type="common">Filamentous fungus</name>
    <dbReference type="NCBI Taxonomy" id="13706"/>
    <lineage>
        <taxon>Eukaryota</taxon>
        <taxon>Fungi</taxon>
        <taxon>Fungi incertae sedis</taxon>
        <taxon>Mucoromycota</taxon>
        <taxon>Mucoromycotina</taxon>
        <taxon>Mucoromycetes</taxon>
        <taxon>Mucorales</taxon>
        <taxon>Syncephalastraceae</taxon>
        <taxon>Syncephalastrum</taxon>
    </lineage>
</organism>
<feature type="compositionally biased region" description="Polar residues" evidence="1">
    <location>
        <begin position="135"/>
        <end position="150"/>
    </location>
</feature>
<comment type="caution">
    <text evidence="2">The sequence shown here is derived from an EMBL/GenBank/DDBJ whole genome shotgun (WGS) entry which is preliminary data.</text>
</comment>
<reference evidence="2 3" key="1">
    <citation type="submission" date="2016-07" db="EMBL/GenBank/DDBJ databases">
        <title>Pervasive Adenine N6-methylation of Active Genes in Fungi.</title>
        <authorList>
            <consortium name="DOE Joint Genome Institute"/>
            <person name="Mondo S.J."/>
            <person name="Dannebaum R.O."/>
            <person name="Kuo R.C."/>
            <person name="Labutti K."/>
            <person name="Haridas S."/>
            <person name="Kuo A."/>
            <person name="Salamov A."/>
            <person name="Ahrendt S.R."/>
            <person name="Lipzen A."/>
            <person name="Sullivan W."/>
            <person name="Andreopoulos W.B."/>
            <person name="Clum A."/>
            <person name="Lindquist E."/>
            <person name="Daum C."/>
            <person name="Ramamoorthy G.K."/>
            <person name="Gryganskyi A."/>
            <person name="Culley D."/>
            <person name="Magnuson J.K."/>
            <person name="James T.Y."/>
            <person name="O'Malley M.A."/>
            <person name="Stajich J.E."/>
            <person name="Spatafora J.W."/>
            <person name="Visel A."/>
            <person name="Grigoriev I.V."/>
        </authorList>
    </citation>
    <scope>NUCLEOTIDE SEQUENCE [LARGE SCALE GENOMIC DNA]</scope>
    <source>
        <strain evidence="2 3">NRRL 2496</strain>
    </source>
</reference>
<feature type="compositionally biased region" description="Low complexity" evidence="1">
    <location>
        <begin position="168"/>
        <end position="185"/>
    </location>
</feature>
<feature type="region of interest" description="Disordered" evidence="1">
    <location>
        <begin position="1"/>
        <end position="150"/>
    </location>
</feature>
<feature type="region of interest" description="Disordered" evidence="1">
    <location>
        <begin position="162"/>
        <end position="202"/>
    </location>
</feature>
<evidence type="ECO:0000313" key="2">
    <source>
        <dbReference type="EMBL" id="ORZ00945.1"/>
    </source>
</evidence>
<keyword evidence="3" id="KW-1185">Reference proteome</keyword>
<evidence type="ECO:0000256" key="1">
    <source>
        <dbReference type="SAM" id="MobiDB-lite"/>
    </source>
</evidence>
<accession>A0A1X2HNH7</accession>